<dbReference type="Pfam" id="PF18962">
    <property type="entry name" value="Por_Secre_tail"/>
    <property type="match status" value="1"/>
</dbReference>
<sequence>MKNLFTGLTTLFFLVSSPLYAQRENQNWFFGNNAALSFAGSTPAPLTGSSMVTYEAAASVSDPTGTTLFYTNSDKVWNRNHQLMTNGQGIGGQETATQGAVIVRHPGNASHYFLFAVDGCDNQLLGGLKYSLIDMTQQGGLGSVVSKANQLSTVSLTEKLTAVRHANGTDTWIIVHGWQTNAFFSYLLSATGISSTPVVTNIGSIHSGGGGALGNANAVGYMKASPDGSKLALAQRDGRFELFSFNTATGQLSNNVALIQDYRSYGVEFSPDGSRLYGTTLDGNSIYQFNLLAGSASAIVASATRVGGTTNPINYAGALQLGPDGKIYLAVYNSSTLGIINAPNALGSACAYSNAGPSLGGKLSQLGLPNFPNAFVSIVSAANSSVALNQQAELYPNPAQFQTTLVLPDAMIRQNVTVTLTDALGKKVVDYTLRASQNDKKALTIPVSGLAKGLYTVRISGTMGVVMKQLVVE</sequence>
<keyword evidence="4" id="KW-1185">Reference proteome</keyword>
<dbReference type="InterPro" id="IPR015943">
    <property type="entry name" value="WD40/YVTN_repeat-like_dom_sf"/>
</dbReference>
<accession>A0ABP7MWD0</accession>
<gene>
    <name evidence="3" type="ORF">GCM10022406_15780</name>
</gene>
<proteinExistence type="predicted"/>
<dbReference type="EMBL" id="BAABDH010000024">
    <property type="protein sequence ID" value="GAA3931467.1"/>
    <property type="molecule type" value="Genomic_DNA"/>
</dbReference>
<feature type="chain" id="PRO_5045163211" description="Secretion system C-terminal sorting domain-containing protein" evidence="1">
    <location>
        <begin position="22"/>
        <end position="473"/>
    </location>
</feature>
<dbReference type="NCBIfam" id="TIGR04183">
    <property type="entry name" value="Por_Secre_tail"/>
    <property type="match status" value="1"/>
</dbReference>
<organism evidence="3 4">
    <name type="scientific">Hymenobacter algoricola</name>
    <dbReference type="NCBI Taxonomy" id="486267"/>
    <lineage>
        <taxon>Bacteria</taxon>
        <taxon>Pseudomonadati</taxon>
        <taxon>Bacteroidota</taxon>
        <taxon>Cytophagia</taxon>
        <taxon>Cytophagales</taxon>
        <taxon>Hymenobacteraceae</taxon>
        <taxon>Hymenobacter</taxon>
    </lineage>
</organism>
<keyword evidence="1" id="KW-0732">Signal</keyword>
<name>A0ABP7MWD0_9BACT</name>
<reference evidence="4" key="1">
    <citation type="journal article" date="2019" name="Int. J. Syst. Evol. Microbiol.">
        <title>The Global Catalogue of Microorganisms (GCM) 10K type strain sequencing project: providing services to taxonomists for standard genome sequencing and annotation.</title>
        <authorList>
            <consortium name="The Broad Institute Genomics Platform"/>
            <consortium name="The Broad Institute Genome Sequencing Center for Infectious Disease"/>
            <person name="Wu L."/>
            <person name="Ma J."/>
        </authorList>
    </citation>
    <scope>NUCLEOTIDE SEQUENCE [LARGE SCALE GENOMIC DNA]</scope>
    <source>
        <strain evidence="4">JCM 17214</strain>
    </source>
</reference>
<comment type="caution">
    <text evidence="3">The sequence shown here is derived from an EMBL/GenBank/DDBJ whole genome shotgun (WGS) entry which is preliminary data.</text>
</comment>
<protein>
    <recommendedName>
        <fullName evidence="2">Secretion system C-terminal sorting domain-containing protein</fullName>
    </recommendedName>
</protein>
<evidence type="ECO:0000313" key="3">
    <source>
        <dbReference type="EMBL" id="GAA3931467.1"/>
    </source>
</evidence>
<dbReference type="SUPFAM" id="SSF82171">
    <property type="entry name" value="DPP6 N-terminal domain-like"/>
    <property type="match status" value="1"/>
</dbReference>
<evidence type="ECO:0000313" key="4">
    <source>
        <dbReference type="Proteomes" id="UP001499909"/>
    </source>
</evidence>
<dbReference type="Proteomes" id="UP001499909">
    <property type="component" value="Unassembled WGS sequence"/>
</dbReference>
<dbReference type="InterPro" id="IPR026444">
    <property type="entry name" value="Secre_tail"/>
</dbReference>
<feature type="domain" description="Secretion system C-terminal sorting" evidence="2">
    <location>
        <begin position="394"/>
        <end position="472"/>
    </location>
</feature>
<evidence type="ECO:0000259" key="2">
    <source>
        <dbReference type="Pfam" id="PF18962"/>
    </source>
</evidence>
<dbReference type="Gene3D" id="2.130.10.10">
    <property type="entry name" value="YVTN repeat-like/Quinoprotein amine dehydrogenase"/>
    <property type="match status" value="1"/>
</dbReference>
<dbReference type="RefSeq" id="WP_345112374.1">
    <property type="nucleotide sequence ID" value="NZ_BAABDH010000024.1"/>
</dbReference>
<feature type="signal peptide" evidence="1">
    <location>
        <begin position="1"/>
        <end position="21"/>
    </location>
</feature>
<evidence type="ECO:0000256" key="1">
    <source>
        <dbReference type="SAM" id="SignalP"/>
    </source>
</evidence>